<dbReference type="EMBL" id="JBHSON010000032">
    <property type="protein sequence ID" value="MFC5748476.1"/>
    <property type="molecule type" value="Genomic_DNA"/>
</dbReference>
<dbReference type="SUPFAM" id="SSF48498">
    <property type="entry name" value="Tetracyclin repressor-like, C-terminal domain"/>
    <property type="match status" value="1"/>
</dbReference>
<dbReference type="Pfam" id="PF16859">
    <property type="entry name" value="TetR_C_11"/>
    <property type="match status" value="1"/>
</dbReference>
<keyword evidence="1" id="KW-0805">Transcription regulation</keyword>
<keyword evidence="2" id="KW-0804">Transcription</keyword>
<dbReference type="Gene3D" id="1.10.357.10">
    <property type="entry name" value="Tetracycline Repressor, domain 2"/>
    <property type="match status" value="1"/>
</dbReference>
<comment type="caution">
    <text evidence="4">The sequence shown here is derived from an EMBL/GenBank/DDBJ whole genome shotgun (WGS) entry which is preliminary data.</text>
</comment>
<sequence>MADAGSLRGDLVRLARQIMDLYLGDRHEAVLRLDVEARRIPEIRRHWEQLRESQVPAARAMVRRGMG</sequence>
<evidence type="ECO:0000313" key="5">
    <source>
        <dbReference type="Proteomes" id="UP001596074"/>
    </source>
</evidence>
<evidence type="ECO:0000256" key="1">
    <source>
        <dbReference type="ARBA" id="ARBA00023015"/>
    </source>
</evidence>
<keyword evidence="5" id="KW-1185">Reference proteome</keyword>
<dbReference type="InterPro" id="IPR036271">
    <property type="entry name" value="Tet_transcr_reg_TetR-rel_C_sf"/>
</dbReference>
<evidence type="ECO:0000256" key="2">
    <source>
        <dbReference type="ARBA" id="ARBA00023163"/>
    </source>
</evidence>
<dbReference type="RefSeq" id="WP_378284186.1">
    <property type="nucleotide sequence ID" value="NZ_JBHSON010000032.1"/>
</dbReference>
<dbReference type="Proteomes" id="UP001596074">
    <property type="component" value="Unassembled WGS sequence"/>
</dbReference>
<organism evidence="4 5">
    <name type="scientific">Actinomadura rugatobispora</name>
    <dbReference type="NCBI Taxonomy" id="1994"/>
    <lineage>
        <taxon>Bacteria</taxon>
        <taxon>Bacillati</taxon>
        <taxon>Actinomycetota</taxon>
        <taxon>Actinomycetes</taxon>
        <taxon>Streptosporangiales</taxon>
        <taxon>Thermomonosporaceae</taxon>
        <taxon>Actinomadura</taxon>
    </lineage>
</organism>
<name>A0ABW1A1Y3_9ACTN</name>
<protein>
    <submittedName>
        <fullName evidence="4">TetR/AcrR family transcriptional regulator C-terminal ligand-binding domain-containing protein</fullName>
    </submittedName>
</protein>
<feature type="domain" description="Tetracyclin repressor-like C-terminal" evidence="3">
    <location>
        <begin position="2"/>
        <end position="65"/>
    </location>
</feature>
<reference evidence="5" key="1">
    <citation type="journal article" date="2019" name="Int. J. Syst. Evol. Microbiol.">
        <title>The Global Catalogue of Microorganisms (GCM) 10K type strain sequencing project: providing services to taxonomists for standard genome sequencing and annotation.</title>
        <authorList>
            <consortium name="The Broad Institute Genomics Platform"/>
            <consortium name="The Broad Institute Genome Sequencing Center for Infectious Disease"/>
            <person name="Wu L."/>
            <person name="Ma J."/>
        </authorList>
    </citation>
    <scope>NUCLEOTIDE SEQUENCE [LARGE SCALE GENOMIC DNA]</scope>
    <source>
        <strain evidence="5">KCTC 42087</strain>
    </source>
</reference>
<gene>
    <name evidence="4" type="ORF">ACFPZN_22905</name>
</gene>
<evidence type="ECO:0000259" key="3">
    <source>
        <dbReference type="Pfam" id="PF16859"/>
    </source>
</evidence>
<dbReference type="InterPro" id="IPR011075">
    <property type="entry name" value="TetR_C"/>
</dbReference>
<evidence type="ECO:0000313" key="4">
    <source>
        <dbReference type="EMBL" id="MFC5748476.1"/>
    </source>
</evidence>
<accession>A0ABW1A1Y3</accession>
<proteinExistence type="predicted"/>